<dbReference type="EMBL" id="PVSN01000069">
    <property type="protein sequence ID" value="TGE71120.1"/>
    <property type="molecule type" value="Genomic_DNA"/>
</dbReference>
<keyword evidence="1" id="KW-0472">Membrane</keyword>
<dbReference type="Proteomes" id="UP000297646">
    <property type="component" value="Unassembled WGS sequence"/>
</dbReference>
<evidence type="ECO:0000313" key="2">
    <source>
        <dbReference type="EMBL" id="TGE71120.1"/>
    </source>
</evidence>
<keyword evidence="1" id="KW-0812">Transmembrane</keyword>
<proteinExistence type="predicted"/>
<dbReference type="RefSeq" id="WP_135520522.1">
    <property type="nucleotide sequence ID" value="NZ_PVSN01000069.1"/>
</dbReference>
<comment type="caution">
    <text evidence="2">The sequence shown here is derived from an EMBL/GenBank/DDBJ whole genome shotgun (WGS) entry which is preliminary data.</text>
</comment>
<reference evidence="2 3" key="1">
    <citation type="submission" date="2018-03" db="EMBL/GenBank/DDBJ databases">
        <title>Genome sequencing of Weissella confusa isolates.</title>
        <authorList>
            <person name="Kajala I."/>
            <person name="Baruah R."/>
            <person name="Bergsveinson J."/>
            <person name="Juvonen R."/>
            <person name="Ziola B."/>
        </authorList>
    </citation>
    <scope>NUCLEOTIDE SEQUENCE [LARGE SCALE GENOMIC DNA]</scope>
    <source>
        <strain evidence="2 3">VTT E-062653</strain>
    </source>
</reference>
<keyword evidence="1" id="KW-1133">Transmembrane helix</keyword>
<organism evidence="2 3">
    <name type="scientific">Weissella confusa</name>
    <name type="common">Lactobacillus confusus</name>
    <dbReference type="NCBI Taxonomy" id="1583"/>
    <lineage>
        <taxon>Bacteria</taxon>
        <taxon>Bacillati</taxon>
        <taxon>Bacillota</taxon>
        <taxon>Bacilli</taxon>
        <taxon>Lactobacillales</taxon>
        <taxon>Lactobacillaceae</taxon>
        <taxon>Weissella</taxon>
    </lineage>
</organism>
<sequence length="82" mass="9428">MTDKQLAHPKWLIFFETLTAIGVIVALLRFFAAIINSIYHHFTGHTFAFVEAVSQNTWQNYLTLAILIIGILGTRYLKTKFK</sequence>
<accession>A0A4Z0RY37</accession>
<evidence type="ECO:0000256" key="1">
    <source>
        <dbReference type="SAM" id="Phobius"/>
    </source>
</evidence>
<protein>
    <submittedName>
        <fullName evidence="2">Uncharacterized protein</fullName>
    </submittedName>
</protein>
<name>A0A4Z0RY37_WEICO</name>
<evidence type="ECO:0000313" key="3">
    <source>
        <dbReference type="Proteomes" id="UP000297646"/>
    </source>
</evidence>
<gene>
    <name evidence="2" type="ORF">C6P11_09230</name>
</gene>
<dbReference type="OrthoDB" id="9803760at2"/>
<dbReference type="AlphaFoldDB" id="A0A4Z0RY37"/>
<feature type="transmembrane region" description="Helical" evidence="1">
    <location>
        <begin position="58"/>
        <end position="77"/>
    </location>
</feature>
<feature type="transmembrane region" description="Helical" evidence="1">
    <location>
        <begin position="12"/>
        <end position="38"/>
    </location>
</feature>